<evidence type="ECO:0000256" key="2">
    <source>
        <dbReference type="ARBA" id="ARBA00023239"/>
    </source>
</evidence>
<dbReference type="PANTHER" id="PTHR42818:SF1">
    <property type="entry name" value="SULFOPYRUVATE DECARBOXYLASE"/>
    <property type="match status" value="1"/>
</dbReference>
<evidence type="ECO:0000313" key="4">
    <source>
        <dbReference type="EMBL" id="MEA5360278.1"/>
    </source>
</evidence>
<comment type="caution">
    <text evidence="4">The sequence shown here is derived from an EMBL/GenBank/DDBJ whole genome shotgun (WGS) entry which is preliminary data.</text>
</comment>
<proteinExistence type="predicted"/>
<dbReference type="Pfam" id="PF02775">
    <property type="entry name" value="TPP_enzyme_C"/>
    <property type="match status" value="1"/>
</dbReference>
<dbReference type="EMBL" id="JAYFSI010000002">
    <property type="protein sequence ID" value="MEA5360278.1"/>
    <property type="molecule type" value="Genomic_DNA"/>
</dbReference>
<name>A0ABU5R250_9PSEU</name>
<keyword evidence="1" id="KW-0210">Decarboxylase</keyword>
<sequence>MNKTAAVSAVLDAVRTEPIVFTTGYACRIARGIADRPNHFYMTGSMGLASSIAIGIGQQTKRPTVVVDGDGSLLMNPVGLLTAGSMRELPLVHVVLDDGRYASTGGQAVAPAGADFAALALACGYRDVRRVTDVAALGEVLREQMRVCASPVFVHCVLSDVDDLVSARVDLNLHEYTQRLRGHLRGLLAA</sequence>
<dbReference type="PANTHER" id="PTHR42818">
    <property type="entry name" value="SULFOPYRUVATE DECARBOXYLASE SUBUNIT ALPHA"/>
    <property type="match status" value="1"/>
</dbReference>
<evidence type="ECO:0000259" key="3">
    <source>
        <dbReference type="Pfam" id="PF02775"/>
    </source>
</evidence>
<accession>A0ABU5R250</accession>
<dbReference type="SUPFAM" id="SSF52518">
    <property type="entry name" value="Thiamin diphosphate-binding fold (THDP-binding)"/>
    <property type="match status" value="1"/>
</dbReference>
<gene>
    <name evidence="4" type="ORF">VA596_12090</name>
</gene>
<feature type="domain" description="Thiamine pyrophosphate enzyme TPP-binding" evidence="3">
    <location>
        <begin position="35"/>
        <end position="156"/>
    </location>
</feature>
<dbReference type="InterPro" id="IPR029061">
    <property type="entry name" value="THDP-binding"/>
</dbReference>
<dbReference type="InterPro" id="IPR051818">
    <property type="entry name" value="TPP_dependent_decarboxylase"/>
</dbReference>
<dbReference type="Gene3D" id="3.40.50.970">
    <property type="match status" value="1"/>
</dbReference>
<dbReference type="Proteomes" id="UP001304298">
    <property type="component" value="Unassembled WGS sequence"/>
</dbReference>
<keyword evidence="2" id="KW-0456">Lyase</keyword>
<organism evidence="4 5">
    <name type="scientific">Amycolatopsis heterodermiae</name>
    <dbReference type="NCBI Taxonomy" id="3110235"/>
    <lineage>
        <taxon>Bacteria</taxon>
        <taxon>Bacillati</taxon>
        <taxon>Actinomycetota</taxon>
        <taxon>Actinomycetes</taxon>
        <taxon>Pseudonocardiales</taxon>
        <taxon>Pseudonocardiaceae</taxon>
        <taxon>Amycolatopsis</taxon>
    </lineage>
</organism>
<evidence type="ECO:0000256" key="1">
    <source>
        <dbReference type="ARBA" id="ARBA00022793"/>
    </source>
</evidence>
<reference evidence="4 5" key="1">
    <citation type="submission" date="2023-12" db="EMBL/GenBank/DDBJ databases">
        <title>Amycolatopsis sp. V23-08.</title>
        <authorList>
            <person name="Somphong A."/>
        </authorList>
    </citation>
    <scope>NUCLEOTIDE SEQUENCE [LARGE SCALE GENOMIC DNA]</scope>
    <source>
        <strain evidence="4 5">V23-08</strain>
    </source>
</reference>
<protein>
    <submittedName>
        <fullName evidence="4">Thiamine pyrophosphate-dependent enzyme</fullName>
    </submittedName>
</protein>
<evidence type="ECO:0000313" key="5">
    <source>
        <dbReference type="Proteomes" id="UP001304298"/>
    </source>
</evidence>
<dbReference type="RefSeq" id="WP_323326273.1">
    <property type="nucleotide sequence ID" value="NZ_JAYFSI010000002.1"/>
</dbReference>
<keyword evidence="5" id="KW-1185">Reference proteome</keyword>
<dbReference type="InterPro" id="IPR011766">
    <property type="entry name" value="TPP_enzyme_TPP-bd"/>
</dbReference>